<accession>A0A9N8DLZ1</accession>
<reference evidence="3" key="1">
    <citation type="submission" date="2020-06" db="EMBL/GenBank/DDBJ databases">
        <authorList>
            <consortium name="Plant Systems Biology data submission"/>
        </authorList>
    </citation>
    <scope>NUCLEOTIDE SEQUENCE</scope>
    <source>
        <strain evidence="3">D6</strain>
    </source>
</reference>
<dbReference type="AlphaFoldDB" id="A0A9N8DLZ1"/>
<comment type="caution">
    <text evidence="3">The sequence shown here is derived from an EMBL/GenBank/DDBJ whole genome shotgun (WGS) entry which is preliminary data.</text>
</comment>
<evidence type="ECO:0000313" key="3">
    <source>
        <dbReference type="EMBL" id="CAB9504495.1"/>
    </source>
</evidence>
<gene>
    <name evidence="3" type="ORF">SEMRO_199_G084310.1</name>
</gene>
<feature type="region of interest" description="Disordered" evidence="1">
    <location>
        <begin position="16"/>
        <end position="77"/>
    </location>
</feature>
<evidence type="ECO:0000259" key="2">
    <source>
        <dbReference type="SMART" id="SM01126"/>
    </source>
</evidence>
<feature type="compositionally biased region" description="Basic residues" evidence="1">
    <location>
        <begin position="61"/>
        <end position="71"/>
    </location>
</feature>
<feature type="compositionally biased region" description="Acidic residues" evidence="1">
    <location>
        <begin position="455"/>
        <end position="464"/>
    </location>
</feature>
<dbReference type="InterPro" id="IPR053164">
    <property type="entry name" value="IS1016-like_transposase"/>
</dbReference>
<feature type="domain" description="ISXO2-like transposase" evidence="2">
    <location>
        <begin position="254"/>
        <end position="378"/>
    </location>
</feature>
<proteinExistence type="predicted"/>
<dbReference type="Pfam" id="PF12762">
    <property type="entry name" value="DDE_Tnp_IS1595"/>
    <property type="match status" value="1"/>
</dbReference>
<keyword evidence="4" id="KW-1185">Reference proteome</keyword>
<protein>
    <submittedName>
        <fullName evidence="3">Inherit from opiNOG: protein Hydra magnipapillata</fullName>
    </submittedName>
</protein>
<dbReference type="EMBL" id="CAICTM010000198">
    <property type="protein sequence ID" value="CAB9504495.1"/>
    <property type="molecule type" value="Genomic_DNA"/>
</dbReference>
<dbReference type="PANTHER" id="PTHR47163">
    <property type="entry name" value="DDE_TNP_IS1595 DOMAIN-CONTAINING PROTEIN"/>
    <property type="match status" value="1"/>
</dbReference>
<sequence length="499" mass="57274">MPGGEKRKARAFAKKLMRQLNPNRVYNNNTGDKATNNDKTKTKQGSSNATTTTTTNMGQKPPRKKQKKSEKKSRDLRDKIEGIPSLLEILPYMSDETKAIEFLHHKGVIDMPPQCMRCHQTAQVDWVRKQFRCRKVNCLYKQPTCCESCPNQHLDTFQTPLGDTGVTCPECKWQWKPGQEHASSFFKGTFLAGCTRTPITEVVLLLYLWCTNATLLQVCQQTGWGHKTASTWMHTIRHLVQEMVVHQPHDNNNRIGGHGKIVEMADRKYDKRKDTANKWVLGMVERTPERKMVLLVMDRTRQSLENAIREYVHPGSTIHTNIWKGHIRLERLGYDTKVLRQKYKFVGDDVGQRAIPVHPVGGTDLQEYLFVFMWKRKNANRIWEALLEGLAKIRLTKKELEQLQAVKEQPKRNNNKDDNDSVNFDDDLVYDALQDNGNDDEFINFGDHQFTPQEESSEGEESDGEERTGMMEAVASEVFGEILATGAIDRPILFDGGRR</sequence>
<evidence type="ECO:0000256" key="1">
    <source>
        <dbReference type="SAM" id="MobiDB-lite"/>
    </source>
</evidence>
<dbReference type="Proteomes" id="UP001153069">
    <property type="component" value="Unassembled WGS sequence"/>
</dbReference>
<name>A0A9N8DLZ1_9STRA</name>
<evidence type="ECO:0000313" key="4">
    <source>
        <dbReference type="Proteomes" id="UP001153069"/>
    </source>
</evidence>
<dbReference type="PANTHER" id="PTHR47163:SF2">
    <property type="entry name" value="SI:DKEY-17M8.2"/>
    <property type="match status" value="1"/>
</dbReference>
<organism evidence="3 4">
    <name type="scientific">Seminavis robusta</name>
    <dbReference type="NCBI Taxonomy" id="568900"/>
    <lineage>
        <taxon>Eukaryota</taxon>
        <taxon>Sar</taxon>
        <taxon>Stramenopiles</taxon>
        <taxon>Ochrophyta</taxon>
        <taxon>Bacillariophyta</taxon>
        <taxon>Bacillariophyceae</taxon>
        <taxon>Bacillariophycidae</taxon>
        <taxon>Naviculales</taxon>
        <taxon>Naviculaceae</taxon>
        <taxon>Seminavis</taxon>
    </lineage>
</organism>
<dbReference type="SMART" id="SM01126">
    <property type="entry name" value="DDE_Tnp_IS1595"/>
    <property type="match status" value="1"/>
</dbReference>
<dbReference type="InterPro" id="IPR024445">
    <property type="entry name" value="Tnp_ISXO2-like"/>
</dbReference>
<feature type="region of interest" description="Disordered" evidence="1">
    <location>
        <begin position="441"/>
        <end position="472"/>
    </location>
</feature>